<protein>
    <submittedName>
        <fullName evidence="1">Uncharacterized protein</fullName>
    </submittedName>
</protein>
<dbReference type="EMBL" id="GBRH01186257">
    <property type="protein sequence ID" value="JAE11639.1"/>
    <property type="molecule type" value="Transcribed_RNA"/>
</dbReference>
<reference evidence="1" key="1">
    <citation type="submission" date="2014-09" db="EMBL/GenBank/DDBJ databases">
        <authorList>
            <person name="Magalhaes I.L.F."/>
            <person name="Oliveira U."/>
            <person name="Santos F.R."/>
            <person name="Vidigal T.H.D.A."/>
            <person name="Brescovit A.D."/>
            <person name="Santos A.J."/>
        </authorList>
    </citation>
    <scope>NUCLEOTIDE SEQUENCE</scope>
    <source>
        <tissue evidence="1">Shoot tissue taken approximately 20 cm above the soil surface</tissue>
    </source>
</reference>
<organism evidence="1">
    <name type="scientific">Arundo donax</name>
    <name type="common">Giant reed</name>
    <name type="synonym">Donax arundinaceus</name>
    <dbReference type="NCBI Taxonomy" id="35708"/>
    <lineage>
        <taxon>Eukaryota</taxon>
        <taxon>Viridiplantae</taxon>
        <taxon>Streptophyta</taxon>
        <taxon>Embryophyta</taxon>
        <taxon>Tracheophyta</taxon>
        <taxon>Spermatophyta</taxon>
        <taxon>Magnoliopsida</taxon>
        <taxon>Liliopsida</taxon>
        <taxon>Poales</taxon>
        <taxon>Poaceae</taxon>
        <taxon>PACMAD clade</taxon>
        <taxon>Arundinoideae</taxon>
        <taxon>Arundineae</taxon>
        <taxon>Arundo</taxon>
    </lineage>
</organism>
<sequence>MPKLAILNFKQQ</sequence>
<reference evidence="1" key="2">
    <citation type="journal article" date="2015" name="Data Brief">
        <title>Shoot transcriptome of the giant reed, Arundo donax.</title>
        <authorList>
            <person name="Barrero R.A."/>
            <person name="Guerrero F.D."/>
            <person name="Moolhuijzen P."/>
            <person name="Goolsby J.A."/>
            <person name="Tidwell J."/>
            <person name="Bellgard S.E."/>
            <person name="Bellgard M.I."/>
        </authorList>
    </citation>
    <scope>NUCLEOTIDE SEQUENCE</scope>
    <source>
        <tissue evidence="1">Shoot tissue taken approximately 20 cm above the soil surface</tissue>
    </source>
</reference>
<proteinExistence type="predicted"/>
<name>A0A0A9FKB2_ARUDO</name>
<accession>A0A0A9FKB2</accession>
<evidence type="ECO:0000313" key="1">
    <source>
        <dbReference type="EMBL" id="JAE11639.1"/>
    </source>
</evidence>